<dbReference type="EMBL" id="CP019434">
    <property type="protein sequence ID" value="APZ42573.1"/>
    <property type="molecule type" value="Genomic_DNA"/>
</dbReference>
<gene>
    <name evidence="1" type="ORF">BW247_05240</name>
</gene>
<sequence length="94" mass="10714">MQKIADLMAQWLNQRVSVNNKPLTEVSLEMSADESGLVTITLIERPVSIARMVFYTPLILLRYRQLQVFATWPFKNVASALGEIEQLVAEDMQC</sequence>
<evidence type="ECO:0000313" key="2">
    <source>
        <dbReference type="Proteomes" id="UP000243807"/>
    </source>
</evidence>
<proteinExistence type="predicted"/>
<name>A0A1P8UFF7_9GAMM</name>
<evidence type="ECO:0000313" key="1">
    <source>
        <dbReference type="EMBL" id="APZ42573.1"/>
    </source>
</evidence>
<keyword evidence="2" id="KW-1185">Reference proteome</keyword>
<reference evidence="1 2" key="1">
    <citation type="submission" date="2017-01" db="EMBL/GenBank/DDBJ databases">
        <title>Draft sequence of Acidihalobacter ferrooxidans strain DSM 14175 (strain V8).</title>
        <authorList>
            <person name="Khaleque H.N."/>
            <person name="Ramsay J.P."/>
            <person name="Murphy R.J.T."/>
            <person name="Kaksonen A.H."/>
            <person name="Boxall N.J."/>
            <person name="Watkin E.L.J."/>
        </authorList>
    </citation>
    <scope>NUCLEOTIDE SEQUENCE [LARGE SCALE GENOMIC DNA]</scope>
    <source>
        <strain evidence="1 2">V8</strain>
    </source>
</reference>
<organism evidence="1 2">
    <name type="scientific">Acidihalobacter ferrooxydans</name>
    <dbReference type="NCBI Taxonomy" id="1765967"/>
    <lineage>
        <taxon>Bacteria</taxon>
        <taxon>Pseudomonadati</taxon>
        <taxon>Pseudomonadota</taxon>
        <taxon>Gammaproteobacteria</taxon>
        <taxon>Chromatiales</taxon>
        <taxon>Ectothiorhodospiraceae</taxon>
        <taxon>Acidihalobacter</taxon>
    </lineage>
</organism>
<dbReference type="AlphaFoldDB" id="A0A1P8UFF7"/>
<protein>
    <submittedName>
        <fullName evidence="1">Uncharacterized protein</fullName>
    </submittedName>
</protein>
<dbReference type="STRING" id="1765967.BW247_05240"/>
<dbReference type="RefSeq" id="WP_076836227.1">
    <property type="nucleotide sequence ID" value="NZ_CP019434.1"/>
</dbReference>
<dbReference type="KEGG" id="afy:BW247_05240"/>
<dbReference type="Proteomes" id="UP000243807">
    <property type="component" value="Chromosome"/>
</dbReference>
<accession>A0A1P8UFF7</accession>